<comment type="caution">
    <text evidence="1">The sequence shown here is derived from an EMBL/GenBank/DDBJ whole genome shotgun (WGS) entry which is preliminary data.</text>
</comment>
<protein>
    <submittedName>
        <fullName evidence="1">Uncharacterized protein</fullName>
    </submittedName>
</protein>
<evidence type="ECO:0000313" key="2">
    <source>
        <dbReference type="Proteomes" id="UP000487268"/>
    </source>
</evidence>
<name>A0A7K0C0T2_9ACTN</name>
<accession>A0A7K0C0T2</accession>
<dbReference type="EMBL" id="WEGH01000003">
    <property type="protein sequence ID" value="MQY07071.1"/>
    <property type="molecule type" value="Genomic_DNA"/>
</dbReference>
<proteinExistence type="predicted"/>
<sequence length="208" mass="23128">MRPLIHFRDNGAMSTLDGRRVHTRADLMERYGLGRSTLEKWYRERAANGHPEAAGTVGSQLAWDAEAWDRWHAGHTAPPAVPEGLATRDELAERHGLSRHRLKQLWADRAANGHPEPAHRHGKALYWDEAAWTAWYAALAEPAGSPGDLVTLAEAARILGLAQSSATVYAKRPPAGWPAPAREEPLGGGRVRRLYRRADILAYQEQTR</sequence>
<organism evidence="1 2">
    <name type="scientific">Actinomadura macrotermitis</name>
    <dbReference type="NCBI Taxonomy" id="2585200"/>
    <lineage>
        <taxon>Bacteria</taxon>
        <taxon>Bacillati</taxon>
        <taxon>Actinomycetota</taxon>
        <taxon>Actinomycetes</taxon>
        <taxon>Streptosporangiales</taxon>
        <taxon>Thermomonosporaceae</taxon>
        <taxon>Actinomadura</taxon>
    </lineage>
</organism>
<dbReference type="Proteomes" id="UP000487268">
    <property type="component" value="Unassembled WGS sequence"/>
</dbReference>
<gene>
    <name evidence="1" type="ORF">ACRB68_51690</name>
</gene>
<evidence type="ECO:0000313" key="1">
    <source>
        <dbReference type="EMBL" id="MQY07071.1"/>
    </source>
</evidence>
<dbReference type="AlphaFoldDB" id="A0A7K0C0T2"/>
<reference evidence="1 2" key="1">
    <citation type="submission" date="2019-10" db="EMBL/GenBank/DDBJ databases">
        <title>Actinomadura rubteroloni sp. nov. and Actinomadura macrotermitis sp. nov., isolated from the gut of fungus growing-termite Macrotermes natalensis.</title>
        <authorList>
            <person name="Benndorf R."/>
            <person name="Martin K."/>
            <person name="Kuefner M."/>
            <person name="De Beer W."/>
            <person name="Kaster A.-K."/>
            <person name="Vollmers J."/>
            <person name="Poulsen M."/>
            <person name="Beemelmanns C."/>
        </authorList>
    </citation>
    <scope>NUCLEOTIDE SEQUENCE [LARGE SCALE GENOMIC DNA]</scope>
    <source>
        <strain evidence="1 2">RB68</strain>
    </source>
</reference>
<keyword evidence="2" id="KW-1185">Reference proteome</keyword>